<name>A0A4D6MNF9_VIGUN</name>
<evidence type="ECO:0000313" key="1">
    <source>
        <dbReference type="EMBL" id="QCE01325.1"/>
    </source>
</evidence>
<sequence length="121" mass="14588">MSSEVALRSKKAKLPRMEEQYSSMNAMEENICYSTLTSFLQKDTSFLTPWSWDPYASRNEASTSTKQNQYIRIPPGSYFSYSMFRWLKRKPRDYEYLRIASEYEKKMKIKARMKKKMNLFR</sequence>
<reference evidence="1 2" key="1">
    <citation type="submission" date="2019-04" db="EMBL/GenBank/DDBJ databases">
        <title>An improved genome assembly and genetic linkage map for asparagus bean, Vigna unguiculata ssp. sesquipedialis.</title>
        <authorList>
            <person name="Xia Q."/>
            <person name="Zhang R."/>
            <person name="Dong Y."/>
        </authorList>
    </citation>
    <scope>NUCLEOTIDE SEQUENCE [LARGE SCALE GENOMIC DNA]</scope>
    <source>
        <tissue evidence="1">Leaf</tissue>
    </source>
</reference>
<dbReference type="Proteomes" id="UP000501690">
    <property type="component" value="Linkage Group LG7"/>
</dbReference>
<dbReference type="AlphaFoldDB" id="A0A4D6MNF9"/>
<keyword evidence="2" id="KW-1185">Reference proteome</keyword>
<protein>
    <submittedName>
        <fullName evidence="1">Uncharacterized protein</fullName>
    </submittedName>
</protein>
<dbReference type="EMBL" id="CP039351">
    <property type="protein sequence ID" value="QCE01325.1"/>
    <property type="molecule type" value="Genomic_DNA"/>
</dbReference>
<evidence type="ECO:0000313" key="2">
    <source>
        <dbReference type="Proteomes" id="UP000501690"/>
    </source>
</evidence>
<gene>
    <name evidence="1" type="ORF">DEO72_LG7g2621</name>
</gene>
<accession>A0A4D6MNF9</accession>
<proteinExistence type="predicted"/>
<organism evidence="1 2">
    <name type="scientific">Vigna unguiculata</name>
    <name type="common">Cowpea</name>
    <dbReference type="NCBI Taxonomy" id="3917"/>
    <lineage>
        <taxon>Eukaryota</taxon>
        <taxon>Viridiplantae</taxon>
        <taxon>Streptophyta</taxon>
        <taxon>Embryophyta</taxon>
        <taxon>Tracheophyta</taxon>
        <taxon>Spermatophyta</taxon>
        <taxon>Magnoliopsida</taxon>
        <taxon>eudicotyledons</taxon>
        <taxon>Gunneridae</taxon>
        <taxon>Pentapetalae</taxon>
        <taxon>rosids</taxon>
        <taxon>fabids</taxon>
        <taxon>Fabales</taxon>
        <taxon>Fabaceae</taxon>
        <taxon>Papilionoideae</taxon>
        <taxon>50 kb inversion clade</taxon>
        <taxon>NPAAA clade</taxon>
        <taxon>indigoferoid/millettioid clade</taxon>
        <taxon>Phaseoleae</taxon>
        <taxon>Vigna</taxon>
    </lineage>
</organism>